<dbReference type="PANTHER" id="PTHR45527">
    <property type="entry name" value="NONRIBOSOMAL PEPTIDE SYNTHETASE"/>
    <property type="match status" value="1"/>
</dbReference>
<evidence type="ECO:0000313" key="3">
    <source>
        <dbReference type="Proteomes" id="UP001500655"/>
    </source>
</evidence>
<feature type="domain" description="Condensation" evidence="1">
    <location>
        <begin position="9"/>
        <end position="425"/>
    </location>
</feature>
<dbReference type="Pfam" id="PF00668">
    <property type="entry name" value="Condensation"/>
    <property type="match status" value="1"/>
</dbReference>
<accession>A0ABN2KZ73</accession>
<keyword evidence="3" id="KW-1185">Reference proteome</keyword>
<comment type="caution">
    <text evidence="2">The sequence shown here is derived from an EMBL/GenBank/DDBJ whole genome shotgun (WGS) entry which is preliminary data.</text>
</comment>
<dbReference type="InterPro" id="IPR023213">
    <property type="entry name" value="CAT-like_dom_sf"/>
</dbReference>
<evidence type="ECO:0000313" key="2">
    <source>
        <dbReference type="EMBL" id="GAA1768008.1"/>
    </source>
</evidence>
<dbReference type="RefSeq" id="WP_344085144.1">
    <property type="nucleotide sequence ID" value="NZ_BAAALS010000024.1"/>
</dbReference>
<dbReference type="Proteomes" id="UP001500655">
    <property type="component" value="Unassembled WGS sequence"/>
</dbReference>
<dbReference type="Gene3D" id="3.30.559.10">
    <property type="entry name" value="Chloramphenicol acetyltransferase-like domain"/>
    <property type="match status" value="1"/>
</dbReference>
<organism evidence="2 3">
    <name type="scientific">Luedemannella helvata</name>
    <dbReference type="NCBI Taxonomy" id="349315"/>
    <lineage>
        <taxon>Bacteria</taxon>
        <taxon>Bacillati</taxon>
        <taxon>Actinomycetota</taxon>
        <taxon>Actinomycetes</taxon>
        <taxon>Micromonosporales</taxon>
        <taxon>Micromonosporaceae</taxon>
        <taxon>Luedemannella</taxon>
    </lineage>
</organism>
<protein>
    <recommendedName>
        <fullName evidence="1">Condensation domain-containing protein</fullName>
    </recommendedName>
</protein>
<dbReference type="SUPFAM" id="SSF52777">
    <property type="entry name" value="CoA-dependent acyltransferases"/>
    <property type="match status" value="2"/>
</dbReference>
<sequence>MTASIATDLSSAQRRMWFSERLAPADPGYRVQHAWHVRGTLDRAALRGAVDELMRRHDSLRTVYRSDATGVYSFPRADWPDPVRDDWPALAGDDDTGRAALADWVYERRCQRMDLGTGPLMAVDVRAVGEAGFLVLLTFHHIAVDGVSLGILVTELAQAYRALVEGREPRLPVAPAHADVAAAQARRWRRPLDVDDAAALGAWRGVLAGAPAASRPRPDRAGSGPAGANVVDVFVDPADAQWWRARGRRHGCTPLMSFLAVHAAVLAAAAGTDEVVIGLPWAGRDERVPDGVVGCLVNLLPIRITAPRAATVDTLLAHVQDRCLAAFDHADVPLEEIVAASGVGREPGVAPLVQTTFSLGARPPVPDLAGLTVAPYRIEPRCVRLNLELHLHPRAGGLEGHLLTDARLYSAAATRDLADAFVRAVAAREAALDVTWHRWAPKEEHHG</sequence>
<proteinExistence type="predicted"/>
<dbReference type="PANTHER" id="PTHR45527:SF1">
    <property type="entry name" value="FATTY ACID SYNTHASE"/>
    <property type="match status" value="1"/>
</dbReference>
<dbReference type="EMBL" id="BAAALS010000024">
    <property type="protein sequence ID" value="GAA1768008.1"/>
    <property type="molecule type" value="Genomic_DNA"/>
</dbReference>
<reference evidence="3" key="1">
    <citation type="journal article" date="2019" name="Int. J. Syst. Evol. Microbiol.">
        <title>The Global Catalogue of Microorganisms (GCM) 10K type strain sequencing project: providing services to taxonomists for standard genome sequencing and annotation.</title>
        <authorList>
            <consortium name="The Broad Institute Genomics Platform"/>
            <consortium name="The Broad Institute Genome Sequencing Center for Infectious Disease"/>
            <person name="Wu L."/>
            <person name="Ma J."/>
        </authorList>
    </citation>
    <scope>NUCLEOTIDE SEQUENCE [LARGE SCALE GENOMIC DNA]</scope>
    <source>
        <strain evidence="3">JCM 13249</strain>
    </source>
</reference>
<dbReference type="Gene3D" id="3.30.559.30">
    <property type="entry name" value="Nonribosomal peptide synthetase, condensation domain"/>
    <property type="match status" value="1"/>
</dbReference>
<gene>
    <name evidence="2" type="ORF">GCM10009681_43890</name>
</gene>
<name>A0ABN2KZ73_9ACTN</name>
<evidence type="ECO:0000259" key="1">
    <source>
        <dbReference type="Pfam" id="PF00668"/>
    </source>
</evidence>
<dbReference type="InterPro" id="IPR001242">
    <property type="entry name" value="Condensation_dom"/>
</dbReference>